<protein>
    <submittedName>
        <fullName evidence="1">Uncharacterized protein</fullName>
    </submittedName>
</protein>
<sequence>MDLDSGAVMSSSEFEAALSSAIAGEHLRETGSVLFDVVLRDVANSLRGSDARAGAIEVARRVFAKVNQMVAESIGRSGPFCPSCGTRMNVKVMRMSTGLKGRQRCPKCALARVIPDLFAM</sequence>
<proteinExistence type="predicted"/>
<accession>A0A4R8ZXH5</accession>
<name>A0A4R8ZXH5_9MICO</name>
<dbReference type="RefSeq" id="WP_134520074.1">
    <property type="nucleotide sequence ID" value="NZ_SOHE01000055.1"/>
</dbReference>
<dbReference type="OrthoDB" id="5116825at2"/>
<evidence type="ECO:0000313" key="1">
    <source>
        <dbReference type="EMBL" id="TFD48475.1"/>
    </source>
</evidence>
<dbReference type="Proteomes" id="UP000297447">
    <property type="component" value="Unassembled WGS sequence"/>
</dbReference>
<gene>
    <name evidence="1" type="ORF">E3T55_13390</name>
</gene>
<dbReference type="EMBL" id="SOHE01000055">
    <property type="protein sequence ID" value="TFD48475.1"/>
    <property type="molecule type" value="Genomic_DNA"/>
</dbReference>
<organism evidence="1 2">
    <name type="scientific">Cryobacterium frigoriphilum</name>
    <dbReference type="NCBI Taxonomy" id="1259150"/>
    <lineage>
        <taxon>Bacteria</taxon>
        <taxon>Bacillati</taxon>
        <taxon>Actinomycetota</taxon>
        <taxon>Actinomycetes</taxon>
        <taxon>Micrococcales</taxon>
        <taxon>Microbacteriaceae</taxon>
        <taxon>Cryobacterium</taxon>
    </lineage>
</organism>
<evidence type="ECO:0000313" key="2">
    <source>
        <dbReference type="Proteomes" id="UP000297447"/>
    </source>
</evidence>
<dbReference type="AlphaFoldDB" id="A0A4R8ZXH5"/>
<keyword evidence="2" id="KW-1185">Reference proteome</keyword>
<reference evidence="1 2" key="1">
    <citation type="submission" date="2019-03" db="EMBL/GenBank/DDBJ databases">
        <title>Genomics of glacier-inhabiting Cryobacterium strains.</title>
        <authorList>
            <person name="Liu Q."/>
            <person name="Xin Y.-H."/>
        </authorList>
    </citation>
    <scope>NUCLEOTIDE SEQUENCE [LARGE SCALE GENOMIC DNA]</scope>
    <source>
        <strain evidence="1 2">Hh14</strain>
    </source>
</reference>
<comment type="caution">
    <text evidence="1">The sequence shown here is derived from an EMBL/GenBank/DDBJ whole genome shotgun (WGS) entry which is preliminary data.</text>
</comment>